<dbReference type="Proteomes" id="UP001311730">
    <property type="component" value="Unassembled WGS sequence"/>
</dbReference>
<sequence length="323" mass="35447">MKRIFLLAGLLAACYTSSAQVYVSATGGYAWGVPSTKIGEESINGTQSVRFGTFGEGINSQLRVGYFFNKTWGVDVSVGYLYGSDQTIIHRKVDNTSLHGLNASLDAEAIGRGRAYGAALSVTYNFTDNFYGRFGFLTKIGGRTEVVAHSTTTIKGEIDRNKINILKALVPSLASLPPGASINSGATIETSYTQDYKGKMPFGTIAALGYNYHINEHLAIFAELEYMNIAVKRDYSDIKDFNQTLKATLNIGGQLVEKEITLSTLNSFKEDGSFRDFRGQSYQKHIDYVESATEEELSKPTKELTEKASYSSLGLNFGIKYTF</sequence>
<keyword evidence="1" id="KW-0732">Signal</keyword>
<name>A0ABU5ZBA7_9FLAO</name>
<accession>A0ABU5ZBA7</accession>
<feature type="chain" id="PRO_5046747638" description="Outer membrane protein beta-barrel domain-containing protein" evidence="1">
    <location>
        <begin position="22"/>
        <end position="323"/>
    </location>
</feature>
<dbReference type="Gene3D" id="2.40.160.20">
    <property type="match status" value="1"/>
</dbReference>
<organism evidence="2 3">
    <name type="scientific">Capnocytophaga gingivalis</name>
    <dbReference type="NCBI Taxonomy" id="1017"/>
    <lineage>
        <taxon>Bacteria</taxon>
        <taxon>Pseudomonadati</taxon>
        <taxon>Bacteroidota</taxon>
        <taxon>Flavobacteriia</taxon>
        <taxon>Flavobacteriales</taxon>
        <taxon>Flavobacteriaceae</taxon>
        <taxon>Capnocytophaga</taxon>
    </lineage>
</organism>
<dbReference type="EMBL" id="JAYKBW010000017">
    <property type="protein sequence ID" value="MEB3076249.1"/>
    <property type="molecule type" value="Genomic_DNA"/>
</dbReference>
<protein>
    <recommendedName>
        <fullName evidence="4">Outer membrane protein beta-barrel domain-containing protein</fullName>
    </recommendedName>
</protein>
<reference evidence="2 3" key="1">
    <citation type="submission" date="2023-12" db="EMBL/GenBank/DDBJ databases">
        <title>Genomic sequences of Capnocytophaga and Parvimonas strains.</title>
        <authorList>
            <person name="Watt R.M."/>
            <person name="Wang M."/>
            <person name="Yang T."/>
            <person name="Tong W.M."/>
        </authorList>
    </citation>
    <scope>NUCLEOTIDE SEQUENCE [LARGE SCALE GENOMIC DNA]</scope>
    <source>
        <strain evidence="2 3">CCUG 13096</strain>
    </source>
</reference>
<dbReference type="RefSeq" id="WP_323984274.1">
    <property type="nucleotide sequence ID" value="NZ_JAYKBW010000017.1"/>
</dbReference>
<evidence type="ECO:0000313" key="3">
    <source>
        <dbReference type="Proteomes" id="UP001311730"/>
    </source>
</evidence>
<feature type="signal peptide" evidence="1">
    <location>
        <begin position="1"/>
        <end position="21"/>
    </location>
</feature>
<evidence type="ECO:0008006" key="4">
    <source>
        <dbReference type="Google" id="ProtNLM"/>
    </source>
</evidence>
<dbReference type="InterPro" id="IPR011250">
    <property type="entry name" value="OMP/PagP_B-barrel"/>
</dbReference>
<evidence type="ECO:0000256" key="1">
    <source>
        <dbReference type="SAM" id="SignalP"/>
    </source>
</evidence>
<dbReference type="SUPFAM" id="SSF56925">
    <property type="entry name" value="OMPA-like"/>
    <property type="match status" value="1"/>
</dbReference>
<comment type="caution">
    <text evidence="2">The sequence shown here is derived from an EMBL/GenBank/DDBJ whole genome shotgun (WGS) entry which is preliminary data.</text>
</comment>
<gene>
    <name evidence="2" type="ORF">VJJ08_13225</name>
</gene>
<keyword evidence="3" id="KW-1185">Reference proteome</keyword>
<proteinExistence type="predicted"/>
<evidence type="ECO:0000313" key="2">
    <source>
        <dbReference type="EMBL" id="MEB3076249.1"/>
    </source>
</evidence>